<evidence type="ECO:0000313" key="7">
    <source>
        <dbReference type="EMBL" id="GBM20986.1"/>
    </source>
</evidence>
<keyword evidence="5" id="KW-0325">Glycoprotein</keyword>
<keyword evidence="4" id="KW-0106">Calcium</keyword>
<evidence type="ECO:0000256" key="2">
    <source>
        <dbReference type="ARBA" id="ARBA00008779"/>
    </source>
</evidence>
<evidence type="ECO:0000256" key="4">
    <source>
        <dbReference type="ARBA" id="ARBA00022837"/>
    </source>
</evidence>
<dbReference type="InterPro" id="IPR047115">
    <property type="entry name" value="ARSB"/>
</dbReference>
<dbReference type="SUPFAM" id="SSF53649">
    <property type="entry name" value="Alkaline phosphatase-like"/>
    <property type="match status" value="1"/>
</dbReference>
<dbReference type="Pfam" id="PF00884">
    <property type="entry name" value="Sulfatase"/>
    <property type="match status" value="1"/>
</dbReference>
<comment type="caution">
    <text evidence="7">The sequence shown here is derived from an EMBL/GenBank/DDBJ whole genome shotgun (WGS) entry which is preliminary data.</text>
</comment>
<dbReference type="InterPro" id="IPR000917">
    <property type="entry name" value="Sulfatase_N"/>
</dbReference>
<evidence type="ECO:0000256" key="5">
    <source>
        <dbReference type="ARBA" id="ARBA00023180"/>
    </source>
</evidence>
<feature type="non-terminal residue" evidence="7">
    <location>
        <position position="52"/>
    </location>
</feature>
<dbReference type="GO" id="GO:0008484">
    <property type="term" value="F:sulfuric ester hydrolase activity"/>
    <property type="evidence" value="ECO:0007669"/>
    <property type="project" value="InterPro"/>
</dbReference>
<dbReference type="EMBL" id="BGPR01090853">
    <property type="protein sequence ID" value="GBM20986.1"/>
    <property type="molecule type" value="Genomic_DNA"/>
</dbReference>
<reference evidence="7 8" key="1">
    <citation type="journal article" date="2019" name="Sci. Rep.">
        <title>Orb-weaving spider Araneus ventricosus genome elucidates the spidroin gene catalogue.</title>
        <authorList>
            <person name="Kono N."/>
            <person name="Nakamura H."/>
            <person name="Ohtoshi R."/>
            <person name="Moran D.A.P."/>
            <person name="Shinohara A."/>
            <person name="Yoshida Y."/>
            <person name="Fujiwara M."/>
            <person name="Mori M."/>
            <person name="Tomita M."/>
            <person name="Arakawa K."/>
        </authorList>
    </citation>
    <scope>NUCLEOTIDE SEQUENCE [LARGE SCALE GENOMIC DNA]</scope>
</reference>
<evidence type="ECO:0000256" key="3">
    <source>
        <dbReference type="ARBA" id="ARBA00022723"/>
    </source>
</evidence>
<dbReference type="PANTHER" id="PTHR10342:SF273">
    <property type="entry name" value="RE14504P"/>
    <property type="match status" value="1"/>
</dbReference>
<dbReference type="InterPro" id="IPR017850">
    <property type="entry name" value="Alkaline_phosphatase_core_sf"/>
</dbReference>
<feature type="domain" description="Sulfatase N-terminal" evidence="6">
    <location>
        <begin position="3"/>
        <end position="51"/>
    </location>
</feature>
<dbReference type="PANTHER" id="PTHR10342">
    <property type="entry name" value="ARYLSULFATASE"/>
    <property type="match status" value="1"/>
</dbReference>
<comment type="cofactor">
    <cofactor evidence="1">
        <name>Ca(2+)</name>
        <dbReference type="ChEBI" id="CHEBI:29108"/>
    </cofactor>
</comment>
<name>A0A4Y2DY94_ARAVE</name>
<evidence type="ECO:0000256" key="1">
    <source>
        <dbReference type="ARBA" id="ARBA00001913"/>
    </source>
</evidence>
<sequence>MNDISLRGSPQIPTPNIDALGLNGLFLNYYYGEWLCTPSRASLLTGKYPIRL</sequence>
<comment type="similarity">
    <text evidence="2">Belongs to the sulfatase family.</text>
</comment>
<proteinExistence type="inferred from homology"/>
<accession>A0A4Y2DY94</accession>
<gene>
    <name evidence="7" type="ORF">AVEN_149140_1</name>
</gene>
<dbReference type="Proteomes" id="UP000499080">
    <property type="component" value="Unassembled WGS sequence"/>
</dbReference>
<dbReference type="AlphaFoldDB" id="A0A4Y2DY94"/>
<protein>
    <recommendedName>
        <fullName evidence="6">Sulfatase N-terminal domain-containing protein</fullName>
    </recommendedName>
</protein>
<evidence type="ECO:0000313" key="8">
    <source>
        <dbReference type="Proteomes" id="UP000499080"/>
    </source>
</evidence>
<dbReference type="Gene3D" id="3.40.720.10">
    <property type="entry name" value="Alkaline Phosphatase, subunit A"/>
    <property type="match status" value="1"/>
</dbReference>
<keyword evidence="8" id="KW-1185">Reference proteome</keyword>
<dbReference type="GO" id="GO:0046872">
    <property type="term" value="F:metal ion binding"/>
    <property type="evidence" value="ECO:0007669"/>
    <property type="project" value="UniProtKB-KW"/>
</dbReference>
<evidence type="ECO:0000259" key="6">
    <source>
        <dbReference type="Pfam" id="PF00884"/>
    </source>
</evidence>
<keyword evidence="3" id="KW-0479">Metal-binding</keyword>
<organism evidence="7 8">
    <name type="scientific">Araneus ventricosus</name>
    <name type="common">Orbweaver spider</name>
    <name type="synonym">Epeira ventricosa</name>
    <dbReference type="NCBI Taxonomy" id="182803"/>
    <lineage>
        <taxon>Eukaryota</taxon>
        <taxon>Metazoa</taxon>
        <taxon>Ecdysozoa</taxon>
        <taxon>Arthropoda</taxon>
        <taxon>Chelicerata</taxon>
        <taxon>Arachnida</taxon>
        <taxon>Araneae</taxon>
        <taxon>Araneomorphae</taxon>
        <taxon>Entelegynae</taxon>
        <taxon>Araneoidea</taxon>
        <taxon>Araneidae</taxon>
        <taxon>Araneus</taxon>
    </lineage>
</organism>